<feature type="modified residue" description="S-(dipyrrolylmethanemethyl)cysteine" evidence="9">
    <location>
        <position position="247"/>
    </location>
</feature>
<dbReference type="AlphaFoldDB" id="D3EQA4"/>
<dbReference type="KEGG" id="cyu:UCYN_09770"/>
<reference evidence="12 13" key="1">
    <citation type="journal article" date="2010" name="Nature">
        <title>Metabolic streamlining in an open-ocean nitrogen-fixing cyanobacterium.</title>
        <authorList>
            <person name="Tripp H.J."/>
            <person name="Bench S.R."/>
            <person name="Turk K.A."/>
            <person name="Foster R.A."/>
            <person name="Desany B.A."/>
            <person name="Niazi F."/>
            <person name="Affourtit J.P."/>
            <person name="Zehr J.P."/>
        </authorList>
    </citation>
    <scope>NUCLEOTIDE SEQUENCE [LARGE SCALE GENOMIC DNA]</scope>
    <source>
        <strain evidence="13">ALOHA</strain>
    </source>
</reference>
<dbReference type="STRING" id="1453429.UCYN_09770"/>
<dbReference type="GO" id="GO:0015995">
    <property type="term" value="P:chlorophyll biosynthetic process"/>
    <property type="evidence" value="ECO:0007669"/>
    <property type="project" value="UniProtKB-UniRule"/>
</dbReference>
<keyword evidence="13" id="KW-1185">Reference proteome</keyword>
<dbReference type="CDD" id="cd13645">
    <property type="entry name" value="PBP2_HuPBGD_like"/>
    <property type="match status" value="1"/>
</dbReference>
<dbReference type="FunFam" id="3.40.190.10:FF:000005">
    <property type="entry name" value="Porphobilinogen deaminase"/>
    <property type="match status" value="1"/>
</dbReference>
<feature type="domain" description="Porphobilinogen deaminase C-terminal" evidence="11">
    <location>
        <begin position="231"/>
        <end position="296"/>
    </location>
</feature>
<dbReference type="FunFam" id="3.30.160.40:FF:000002">
    <property type="entry name" value="Porphobilinogen deaminase"/>
    <property type="match status" value="1"/>
</dbReference>
<evidence type="ECO:0000313" key="12">
    <source>
        <dbReference type="EMBL" id="ADB95654.1"/>
    </source>
</evidence>
<evidence type="ECO:0000256" key="8">
    <source>
        <dbReference type="ARBA" id="ARBA00048169"/>
    </source>
</evidence>
<protein>
    <recommendedName>
        <fullName evidence="9">Porphobilinogen deaminase</fullName>
        <shortName evidence="9">PBG</shortName>
        <ecNumber evidence="9">2.5.1.61</ecNumber>
    </recommendedName>
    <alternativeName>
        <fullName evidence="9">Hydroxymethylbilane synthase</fullName>
        <shortName evidence="9">HMBS</shortName>
    </alternativeName>
    <alternativeName>
        <fullName evidence="9">Pre-uroporphyrinogen synthase</fullName>
    </alternativeName>
</protein>
<dbReference type="PANTHER" id="PTHR11557:SF0">
    <property type="entry name" value="PORPHOBILINOGEN DEAMINASE"/>
    <property type="match status" value="1"/>
</dbReference>
<dbReference type="InterPro" id="IPR022417">
    <property type="entry name" value="Porphobilin_deaminase_N"/>
</dbReference>
<dbReference type="EMBL" id="CP001842">
    <property type="protein sequence ID" value="ADB95654.1"/>
    <property type="molecule type" value="Genomic_DNA"/>
</dbReference>
<comment type="pathway">
    <text evidence="2 9">Porphyrin-containing compound metabolism; protoporphyrin-IX biosynthesis; coproporphyrinogen-III from 5-aminolevulinate: step 2/4.</text>
</comment>
<dbReference type="EC" id="2.5.1.61" evidence="9"/>
<evidence type="ECO:0000256" key="1">
    <source>
        <dbReference type="ARBA" id="ARBA00002869"/>
    </source>
</evidence>
<dbReference type="Pfam" id="PF03900">
    <property type="entry name" value="Porphobil_deamC"/>
    <property type="match status" value="1"/>
</dbReference>
<dbReference type="FunFam" id="3.40.190.10:FF:000004">
    <property type="entry name" value="Porphobilinogen deaminase"/>
    <property type="match status" value="1"/>
</dbReference>
<keyword evidence="6 9" id="KW-0808">Transferase</keyword>
<evidence type="ECO:0000256" key="9">
    <source>
        <dbReference type="HAMAP-Rule" id="MF_00260"/>
    </source>
</evidence>
<organism evidence="13">
    <name type="scientific">Atelocyanobacterium thalassa (isolate ALOHA)</name>
    <dbReference type="NCBI Taxonomy" id="1453429"/>
    <lineage>
        <taxon>Bacteria</taxon>
        <taxon>Bacillati</taxon>
        <taxon>Cyanobacteriota</taxon>
        <taxon>Cyanophyceae</taxon>
        <taxon>Oscillatoriophycideae</taxon>
        <taxon>Chroococcales</taxon>
        <taxon>Aphanothecaceae</taxon>
        <taxon>Candidatus Atelocyanobacterium</taxon>
        <taxon>Candidatus Atelocyanobacterium thalassae</taxon>
    </lineage>
</organism>
<dbReference type="SUPFAM" id="SSF53850">
    <property type="entry name" value="Periplasmic binding protein-like II"/>
    <property type="match status" value="1"/>
</dbReference>
<evidence type="ECO:0000256" key="3">
    <source>
        <dbReference type="ARBA" id="ARBA00005173"/>
    </source>
</evidence>
<name>D3EQA4_ATETH</name>
<dbReference type="OrthoDB" id="9810298at2"/>
<dbReference type="PRINTS" id="PR00151">
    <property type="entry name" value="PORPHBDMNASE"/>
</dbReference>
<dbReference type="UniPathway" id="UPA00668"/>
<dbReference type="PATRIC" id="fig|713887.8.peg.910"/>
<dbReference type="SUPFAM" id="SSF54782">
    <property type="entry name" value="Porphobilinogen deaminase (hydroxymethylbilane synthase), C-terminal domain"/>
    <property type="match status" value="1"/>
</dbReference>
<dbReference type="HAMAP" id="MF_00260">
    <property type="entry name" value="Porphobil_deam"/>
    <property type="match status" value="1"/>
</dbReference>
<dbReference type="GO" id="GO:0004418">
    <property type="term" value="F:hydroxymethylbilane synthase activity"/>
    <property type="evidence" value="ECO:0007669"/>
    <property type="project" value="UniProtKB-UniRule"/>
</dbReference>
<dbReference type="PIRSF" id="PIRSF001438">
    <property type="entry name" value="4pyrrol_synth_OHMeBilane_synth"/>
    <property type="match status" value="1"/>
</dbReference>
<keyword evidence="9" id="KW-0149">Chlorophyll biosynthesis</keyword>
<gene>
    <name evidence="9" type="primary">hemC</name>
    <name evidence="12" type="ordered locus">UCYN_09770</name>
</gene>
<dbReference type="Pfam" id="PF01379">
    <property type="entry name" value="Porphobil_deam"/>
    <property type="match status" value="1"/>
</dbReference>
<keyword evidence="7 9" id="KW-0627">Porphyrin biosynthesis</keyword>
<dbReference type="GO" id="GO:0006782">
    <property type="term" value="P:protoporphyrinogen IX biosynthetic process"/>
    <property type="evidence" value="ECO:0007669"/>
    <property type="project" value="UniProtKB-UniRule"/>
</dbReference>
<dbReference type="InterPro" id="IPR022418">
    <property type="entry name" value="Porphobilinogen_deaminase_C"/>
</dbReference>
<evidence type="ECO:0000256" key="2">
    <source>
        <dbReference type="ARBA" id="ARBA00004735"/>
    </source>
</evidence>
<dbReference type="Gene3D" id="3.40.190.10">
    <property type="entry name" value="Periplasmic binding protein-like II"/>
    <property type="match status" value="2"/>
</dbReference>
<accession>D3EQA4</accession>
<dbReference type="PROSITE" id="PS00533">
    <property type="entry name" value="PORPHOBILINOGEN_DEAM"/>
    <property type="match status" value="1"/>
</dbReference>
<evidence type="ECO:0000256" key="4">
    <source>
        <dbReference type="ARBA" id="ARBA00005638"/>
    </source>
</evidence>
<dbReference type="InterPro" id="IPR000860">
    <property type="entry name" value="HemC"/>
</dbReference>
<sequence length="318" mass="35482">MVVSNRLIRIGSRKSQLALVQTYWIQEQLQKHYPNYEFQIETMSTQGDNILDVALAKIGDKGLFTKELEVAMLQNRIDFAVHSLKDLPTNLPEGLMLGCITERENPADALVVNEKYKNNKLDTLPEGSIIGTSSLRRLAQLRHHYPYLIFKDVRGNVNTRLAKLDAGEYDAIILAAAGLKRLNMDNRIHQIIPEDISLHAVGQGALGIECRAADSRILELLEVLKHSETHYRCMGERSFLRALEGGCQVPIGVTTKIECNILTLTGIVASLDGKTMLKNTVSGHMEQAENLGYELSVCLRDAGATEILDKIFSETRIQ</sequence>
<dbReference type="Gene3D" id="3.30.160.40">
    <property type="entry name" value="Porphobilinogen deaminase, C-terminal domain"/>
    <property type="match status" value="1"/>
</dbReference>
<dbReference type="UniPathway" id="UPA00251">
    <property type="reaction ID" value="UER00319"/>
</dbReference>
<dbReference type="Proteomes" id="UP000001405">
    <property type="component" value="Chromosome"/>
</dbReference>
<dbReference type="RefSeq" id="WP_012954341.1">
    <property type="nucleotide sequence ID" value="NC_013771.1"/>
</dbReference>
<evidence type="ECO:0000259" key="10">
    <source>
        <dbReference type="Pfam" id="PF01379"/>
    </source>
</evidence>
<dbReference type="GO" id="GO:0005737">
    <property type="term" value="C:cytoplasm"/>
    <property type="evidence" value="ECO:0007669"/>
    <property type="project" value="UniProtKB-UniRule"/>
</dbReference>
<dbReference type="NCBIfam" id="TIGR00212">
    <property type="entry name" value="hemC"/>
    <property type="match status" value="1"/>
</dbReference>
<evidence type="ECO:0000256" key="6">
    <source>
        <dbReference type="ARBA" id="ARBA00022679"/>
    </source>
</evidence>
<evidence type="ECO:0000256" key="5">
    <source>
        <dbReference type="ARBA" id="ARBA00011245"/>
    </source>
</evidence>
<evidence type="ECO:0000256" key="7">
    <source>
        <dbReference type="ARBA" id="ARBA00023244"/>
    </source>
</evidence>
<comment type="catalytic activity">
    <reaction evidence="8 9">
        <text>4 porphobilinogen + H2O = hydroxymethylbilane + 4 NH4(+)</text>
        <dbReference type="Rhea" id="RHEA:13185"/>
        <dbReference type="ChEBI" id="CHEBI:15377"/>
        <dbReference type="ChEBI" id="CHEBI:28938"/>
        <dbReference type="ChEBI" id="CHEBI:57845"/>
        <dbReference type="ChEBI" id="CHEBI:58126"/>
        <dbReference type="EC" id="2.5.1.61"/>
    </reaction>
</comment>
<comment type="cofactor">
    <cofactor evidence="9">
        <name>dipyrromethane</name>
        <dbReference type="ChEBI" id="CHEBI:60342"/>
    </cofactor>
    <text evidence="9">Binds 1 dipyrromethane group covalently.</text>
</comment>
<comment type="similarity">
    <text evidence="4 9">Belongs to the HMBS family.</text>
</comment>
<comment type="subunit">
    <text evidence="5 9">Monomer.</text>
</comment>
<dbReference type="HOGENOM" id="CLU_019704_0_2_3"/>
<dbReference type="PANTHER" id="PTHR11557">
    <property type="entry name" value="PORPHOBILINOGEN DEAMINASE"/>
    <property type="match status" value="1"/>
</dbReference>
<evidence type="ECO:0000313" key="13">
    <source>
        <dbReference type="Proteomes" id="UP000001405"/>
    </source>
</evidence>
<comment type="function">
    <text evidence="1 9">Tetrapolymerization of the monopyrrole PBG into the hydroxymethylbilane pre-uroporphyrinogen in several discrete steps.</text>
</comment>
<proteinExistence type="inferred from homology"/>
<dbReference type="InterPro" id="IPR022419">
    <property type="entry name" value="Porphobilin_deaminase_cofac_BS"/>
</dbReference>
<evidence type="ECO:0000259" key="11">
    <source>
        <dbReference type="Pfam" id="PF03900"/>
    </source>
</evidence>
<comment type="pathway">
    <text evidence="3 9">Porphyrin-containing compound metabolism; chlorophyll biosynthesis.</text>
</comment>
<feature type="domain" description="Porphobilinogen deaminase N-terminal" evidence="10">
    <location>
        <begin position="8"/>
        <end position="218"/>
    </location>
</feature>
<comment type="miscellaneous">
    <text evidence="9">The porphobilinogen subunits are added to the dipyrromethane group.</text>
</comment>
<dbReference type="InterPro" id="IPR036803">
    <property type="entry name" value="Porphobilinogen_deaminase_C_sf"/>
</dbReference>